<evidence type="ECO:0000313" key="1">
    <source>
        <dbReference type="EMBL" id="PXX75829.1"/>
    </source>
</evidence>
<dbReference type="OrthoDB" id="6443639at2"/>
<dbReference type="STRING" id="1034346.GCA_000313565_01045"/>
<keyword evidence="2" id="KW-1185">Reference proteome</keyword>
<proteinExistence type="predicted"/>
<gene>
    <name evidence="1" type="ORF">DES51_11713</name>
</gene>
<protein>
    <recommendedName>
        <fullName evidence="3">Lipoprotein</fullName>
    </recommendedName>
</protein>
<organism evidence="1 2">
    <name type="scientific">Dielma fastidiosa</name>
    <dbReference type="NCBI Taxonomy" id="1034346"/>
    <lineage>
        <taxon>Bacteria</taxon>
        <taxon>Bacillati</taxon>
        <taxon>Bacillota</taxon>
        <taxon>Erysipelotrichia</taxon>
        <taxon>Erysipelotrichales</taxon>
        <taxon>Erysipelotrichaceae</taxon>
        <taxon>Dielma</taxon>
    </lineage>
</organism>
<dbReference type="EMBL" id="QJKH01000017">
    <property type="protein sequence ID" value="PXX75829.1"/>
    <property type="molecule type" value="Genomic_DNA"/>
</dbReference>
<name>A0A318KFL9_9FIRM</name>
<evidence type="ECO:0008006" key="3">
    <source>
        <dbReference type="Google" id="ProtNLM"/>
    </source>
</evidence>
<dbReference type="AlphaFoldDB" id="A0A318KFL9"/>
<accession>A0A318KFL9</accession>
<dbReference type="RefSeq" id="WP_022937359.1">
    <property type="nucleotide sequence ID" value="NZ_CABKRQ010000002.1"/>
</dbReference>
<evidence type="ECO:0000313" key="2">
    <source>
        <dbReference type="Proteomes" id="UP000247612"/>
    </source>
</evidence>
<dbReference type="PROSITE" id="PS51257">
    <property type="entry name" value="PROKAR_LIPOPROTEIN"/>
    <property type="match status" value="1"/>
</dbReference>
<dbReference type="Proteomes" id="UP000247612">
    <property type="component" value="Unassembled WGS sequence"/>
</dbReference>
<comment type="caution">
    <text evidence="1">The sequence shown here is derived from an EMBL/GenBank/DDBJ whole genome shotgun (WGS) entry which is preliminary data.</text>
</comment>
<reference evidence="1 2" key="1">
    <citation type="submission" date="2018-05" db="EMBL/GenBank/DDBJ databases">
        <title>Genomic Encyclopedia of Type Strains, Phase IV (KMG-IV): sequencing the most valuable type-strain genomes for metagenomic binning, comparative biology and taxonomic classification.</title>
        <authorList>
            <person name="Goeker M."/>
        </authorList>
    </citation>
    <scope>NUCLEOTIDE SEQUENCE [LARGE SCALE GENOMIC DNA]</scope>
    <source>
        <strain evidence="1 2">JC118</strain>
    </source>
</reference>
<sequence length="152" mass="17687">MVTTRKLLIKGLAVLLLVSGCSKHDEIWTVNASQLSHALSELNQTEENVEELIPFEWDEAYSFTPYLQKEFIYDIIGYKWDNIKESTSEDMIQVVFMYQGKVVCHIFGRVEKLGFVIDFGDYNGNDYVKITKDESARLHFECEGDKKILRYN</sequence>